<protein>
    <recommendedName>
        <fullName evidence="4">Encoded protein</fullName>
    </recommendedName>
</protein>
<organism evidence="2 3">
    <name type="scientific">Dunaliella salina</name>
    <name type="common">Green alga</name>
    <name type="synonym">Protococcus salinus</name>
    <dbReference type="NCBI Taxonomy" id="3046"/>
    <lineage>
        <taxon>Eukaryota</taxon>
        <taxon>Viridiplantae</taxon>
        <taxon>Chlorophyta</taxon>
        <taxon>core chlorophytes</taxon>
        <taxon>Chlorophyceae</taxon>
        <taxon>CS clade</taxon>
        <taxon>Chlamydomonadales</taxon>
        <taxon>Dunaliellaceae</taxon>
        <taxon>Dunaliella</taxon>
    </lineage>
</organism>
<proteinExistence type="predicted"/>
<evidence type="ECO:0000313" key="3">
    <source>
        <dbReference type="Proteomes" id="UP000815325"/>
    </source>
</evidence>
<dbReference type="Proteomes" id="UP000815325">
    <property type="component" value="Unassembled WGS sequence"/>
</dbReference>
<dbReference type="EMBL" id="MU069647">
    <property type="protein sequence ID" value="KAF5836682.1"/>
    <property type="molecule type" value="Genomic_DNA"/>
</dbReference>
<evidence type="ECO:0000313" key="2">
    <source>
        <dbReference type="EMBL" id="KAF5836682.1"/>
    </source>
</evidence>
<evidence type="ECO:0000256" key="1">
    <source>
        <dbReference type="SAM" id="MobiDB-lite"/>
    </source>
</evidence>
<name>A0ABQ7GQ01_DUNSA</name>
<accession>A0ABQ7GQ01</accession>
<gene>
    <name evidence="2" type="ORF">DUNSADRAFT_5557</name>
</gene>
<feature type="region of interest" description="Disordered" evidence="1">
    <location>
        <begin position="31"/>
        <end position="70"/>
    </location>
</feature>
<comment type="caution">
    <text evidence="2">The sequence shown here is derived from an EMBL/GenBank/DDBJ whole genome shotgun (WGS) entry which is preliminary data.</text>
</comment>
<evidence type="ECO:0008006" key="4">
    <source>
        <dbReference type="Google" id="ProtNLM"/>
    </source>
</evidence>
<sequence length="70" mass="7779">MRMKQNDGSHAYLSRGLRCLSSNASVPRLVWSSEDEKSKISRGHSGPSSSADNKILGLSKTNRFSRKQEL</sequence>
<keyword evidence="3" id="KW-1185">Reference proteome</keyword>
<reference evidence="2" key="1">
    <citation type="submission" date="2017-08" db="EMBL/GenBank/DDBJ databases">
        <authorList>
            <person name="Polle J.E."/>
            <person name="Barry K."/>
            <person name="Cushman J."/>
            <person name="Schmutz J."/>
            <person name="Tran D."/>
            <person name="Hathwaick L.T."/>
            <person name="Yim W.C."/>
            <person name="Jenkins J."/>
            <person name="Mckie-Krisberg Z.M."/>
            <person name="Prochnik S."/>
            <person name="Lindquist E."/>
            <person name="Dockter R.B."/>
            <person name="Adam C."/>
            <person name="Molina H."/>
            <person name="Bunkerborg J."/>
            <person name="Jin E."/>
            <person name="Buchheim M."/>
            <person name="Magnuson J."/>
        </authorList>
    </citation>
    <scope>NUCLEOTIDE SEQUENCE</scope>
    <source>
        <strain evidence="2">CCAP 19/18</strain>
    </source>
</reference>